<keyword evidence="2" id="KW-1185">Reference proteome</keyword>
<evidence type="ECO:0000313" key="1">
    <source>
        <dbReference type="EMBL" id="KAE8311131.1"/>
    </source>
</evidence>
<proteinExistence type="predicted"/>
<evidence type="ECO:0000313" key="2">
    <source>
        <dbReference type="Proteomes" id="UP000325433"/>
    </source>
</evidence>
<sequence>MSWLRAFIDWLECGDSDLTPLSSDGLIYEETTITTVKRDNMENIITASRITARTKDLTTDSASDRSTLVGNTGMNTQLCTLFGKFPESIIRIGVNTDDIFLYVAEASIPEPPTRLSSPIDNCPMVLQHVRLSGDTIFFLPDSDLSETVG</sequence>
<organism evidence="1 2">
    <name type="scientific">Aspergillus transmontanensis</name>
    <dbReference type="NCBI Taxonomy" id="1034304"/>
    <lineage>
        <taxon>Eukaryota</taxon>
        <taxon>Fungi</taxon>
        <taxon>Dikarya</taxon>
        <taxon>Ascomycota</taxon>
        <taxon>Pezizomycotina</taxon>
        <taxon>Eurotiomycetes</taxon>
        <taxon>Eurotiomycetidae</taxon>
        <taxon>Eurotiales</taxon>
        <taxon>Aspergillaceae</taxon>
        <taxon>Aspergillus</taxon>
        <taxon>Aspergillus subgen. Circumdati</taxon>
    </lineage>
</organism>
<gene>
    <name evidence="1" type="ORF">BDV41DRAFT_354792</name>
</gene>
<dbReference type="EMBL" id="ML738346">
    <property type="protein sequence ID" value="KAE8311131.1"/>
    <property type="molecule type" value="Genomic_DNA"/>
</dbReference>
<reference evidence="2" key="1">
    <citation type="submission" date="2019-04" db="EMBL/GenBank/DDBJ databases">
        <title>Friends and foes A comparative genomics studyof 23 Aspergillus species from section Flavi.</title>
        <authorList>
            <consortium name="DOE Joint Genome Institute"/>
            <person name="Kjaerbolling I."/>
            <person name="Vesth T."/>
            <person name="Frisvad J.C."/>
            <person name="Nybo J.L."/>
            <person name="Theobald S."/>
            <person name="Kildgaard S."/>
            <person name="Isbrandt T."/>
            <person name="Kuo A."/>
            <person name="Sato A."/>
            <person name="Lyhne E.K."/>
            <person name="Kogle M.E."/>
            <person name="Wiebenga A."/>
            <person name="Kun R.S."/>
            <person name="Lubbers R.J."/>
            <person name="Makela M.R."/>
            <person name="Barry K."/>
            <person name="Chovatia M."/>
            <person name="Clum A."/>
            <person name="Daum C."/>
            <person name="Haridas S."/>
            <person name="He G."/>
            <person name="LaButti K."/>
            <person name="Lipzen A."/>
            <person name="Mondo S."/>
            <person name="Riley R."/>
            <person name="Salamov A."/>
            <person name="Simmons B.A."/>
            <person name="Magnuson J.K."/>
            <person name="Henrissat B."/>
            <person name="Mortensen U.H."/>
            <person name="Larsen T.O."/>
            <person name="Devries R.P."/>
            <person name="Grigoriev I.V."/>
            <person name="Machida M."/>
            <person name="Baker S.E."/>
            <person name="Andersen M.R."/>
        </authorList>
    </citation>
    <scope>NUCLEOTIDE SEQUENCE [LARGE SCALE GENOMIC DNA]</scope>
    <source>
        <strain evidence="2">CBS 130015</strain>
    </source>
</reference>
<protein>
    <submittedName>
        <fullName evidence="1">Uncharacterized protein</fullName>
    </submittedName>
</protein>
<dbReference type="Proteomes" id="UP000325433">
    <property type="component" value="Unassembled WGS sequence"/>
</dbReference>
<name>A0A5N6VRK1_9EURO</name>
<dbReference type="AlphaFoldDB" id="A0A5N6VRK1"/>
<accession>A0A5N6VRK1</accession>